<sequence length="142" mass="16264">MQVITEEFMEFSSEVARRLENRMKENDNKPTKIEKITKYPDTKVPKNSAKHNFLETLEKKTFPTPANLLLQSDADASHKDSDDIQVEEKKMQHAEETSIDENKVQDEDESYEAKSAKVEGNGSTCIWKKVKRLISVIKACGM</sequence>
<comment type="caution">
    <text evidence="2">The sequence shown here is derived from an EMBL/GenBank/DDBJ whole genome shotgun (WGS) entry which is preliminary data.</text>
</comment>
<dbReference type="EMBL" id="BKCJ010224049">
    <property type="protein sequence ID" value="GEY93531.1"/>
    <property type="molecule type" value="Genomic_DNA"/>
</dbReference>
<feature type="region of interest" description="Disordered" evidence="1">
    <location>
        <begin position="71"/>
        <end position="119"/>
    </location>
</feature>
<reference evidence="2" key="1">
    <citation type="journal article" date="2019" name="Sci. Rep.">
        <title>Draft genome of Tanacetum cinerariifolium, the natural source of mosquito coil.</title>
        <authorList>
            <person name="Yamashiro T."/>
            <person name="Shiraishi A."/>
            <person name="Satake H."/>
            <person name="Nakayama K."/>
        </authorList>
    </citation>
    <scope>NUCLEOTIDE SEQUENCE</scope>
</reference>
<gene>
    <name evidence="2" type="ORF">Tci_465505</name>
</gene>
<dbReference type="AlphaFoldDB" id="A0A699HYW3"/>
<feature type="non-terminal residue" evidence="2">
    <location>
        <position position="142"/>
    </location>
</feature>
<organism evidence="2">
    <name type="scientific">Tanacetum cinerariifolium</name>
    <name type="common">Dalmatian daisy</name>
    <name type="synonym">Chrysanthemum cinerariifolium</name>
    <dbReference type="NCBI Taxonomy" id="118510"/>
    <lineage>
        <taxon>Eukaryota</taxon>
        <taxon>Viridiplantae</taxon>
        <taxon>Streptophyta</taxon>
        <taxon>Embryophyta</taxon>
        <taxon>Tracheophyta</taxon>
        <taxon>Spermatophyta</taxon>
        <taxon>Magnoliopsida</taxon>
        <taxon>eudicotyledons</taxon>
        <taxon>Gunneridae</taxon>
        <taxon>Pentapetalae</taxon>
        <taxon>asterids</taxon>
        <taxon>campanulids</taxon>
        <taxon>Asterales</taxon>
        <taxon>Asteraceae</taxon>
        <taxon>Asteroideae</taxon>
        <taxon>Anthemideae</taxon>
        <taxon>Anthemidinae</taxon>
        <taxon>Tanacetum</taxon>
    </lineage>
</organism>
<evidence type="ECO:0000313" key="2">
    <source>
        <dbReference type="EMBL" id="GEY93531.1"/>
    </source>
</evidence>
<name>A0A699HYW3_TANCI</name>
<accession>A0A699HYW3</accession>
<proteinExistence type="predicted"/>
<protein>
    <submittedName>
        <fullName evidence="2">Uncharacterized protein</fullName>
    </submittedName>
</protein>
<evidence type="ECO:0000256" key="1">
    <source>
        <dbReference type="SAM" id="MobiDB-lite"/>
    </source>
</evidence>
<feature type="compositionally biased region" description="Basic and acidic residues" evidence="1">
    <location>
        <begin position="75"/>
        <end position="117"/>
    </location>
</feature>